<name>A0A949NGX5_9FIRM</name>
<comment type="caution">
    <text evidence="1">The sequence shown here is derived from an EMBL/GenBank/DDBJ whole genome shotgun (WGS) entry which is preliminary data.</text>
</comment>
<dbReference type="InterPro" id="IPR015867">
    <property type="entry name" value="N-reg_PII/ATP_PRibTrfase_C"/>
</dbReference>
<protein>
    <recommendedName>
        <fullName evidence="3">Nitrogen regulatory protein P-II</fullName>
    </recommendedName>
</protein>
<accession>A0A949NGX5</accession>
<sequence>MQLLVLILKKVDLMERLIRELAEAGVSGGTILEGTGMAQALINMEELPMFGVLRSMLTSDEKEACKLMLFVLKDEQVMDTRNAIKNVIGDMKEPNTGIMFSIPITYVEGLGESYDA</sequence>
<proteinExistence type="predicted"/>
<dbReference type="Gene3D" id="3.30.70.120">
    <property type="match status" value="1"/>
</dbReference>
<dbReference type="AlphaFoldDB" id="A0A949NGX5"/>
<dbReference type="RefSeq" id="WP_158343558.1">
    <property type="nucleotide sequence ID" value="NZ_JAHQCW010000065.1"/>
</dbReference>
<evidence type="ECO:0008006" key="3">
    <source>
        <dbReference type="Google" id="ProtNLM"/>
    </source>
</evidence>
<dbReference type="InterPro" id="IPR011322">
    <property type="entry name" value="N-reg_PII-like_a/b"/>
</dbReference>
<keyword evidence="2" id="KW-1185">Reference proteome</keyword>
<dbReference type="Proteomes" id="UP000712157">
    <property type="component" value="Unassembled WGS sequence"/>
</dbReference>
<evidence type="ECO:0000313" key="2">
    <source>
        <dbReference type="Proteomes" id="UP000712157"/>
    </source>
</evidence>
<evidence type="ECO:0000313" key="1">
    <source>
        <dbReference type="EMBL" id="MBU9739549.1"/>
    </source>
</evidence>
<gene>
    <name evidence="1" type="ORF">KTH89_23725</name>
</gene>
<dbReference type="SUPFAM" id="SSF54913">
    <property type="entry name" value="GlnB-like"/>
    <property type="match status" value="1"/>
</dbReference>
<reference evidence="1" key="1">
    <citation type="submission" date="2021-06" db="EMBL/GenBank/DDBJ databases">
        <title>Description of novel taxa of the family Lachnospiraceae.</title>
        <authorList>
            <person name="Chaplin A.V."/>
            <person name="Sokolova S.R."/>
            <person name="Pikina A.P."/>
            <person name="Korzhanova M."/>
            <person name="Belova V."/>
            <person name="Korostin D."/>
            <person name="Efimov B.A."/>
        </authorList>
    </citation>
    <scope>NUCLEOTIDE SEQUENCE</scope>
    <source>
        <strain evidence="1">ASD5720</strain>
    </source>
</reference>
<organism evidence="1 2">
    <name type="scientific">Diplocloster agilis</name>
    <dbReference type="NCBI Taxonomy" id="2850323"/>
    <lineage>
        <taxon>Bacteria</taxon>
        <taxon>Bacillati</taxon>
        <taxon>Bacillota</taxon>
        <taxon>Clostridia</taxon>
        <taxon>Lachnospirales</taxon>
        <taxon>Lachnospiraceae</taxon>
        <taxon>Diplocloster</taxon>
    </lineage>
</organism>
<dbReference type="EMBL" id="JAHQCW010000065">
    <property type="protein sequence ID" value="MBU9739549.1"/>
    <property type="molecule type" value="Genomic_DNA"/>
</dbReference>